<reference evidence="6 7" key="1">
    <citation type="submission" date="2009-01" db="EMBL/GenBank/DDBJ databases">
        <authorList>
            <person name="Fulton L."/>
            <person name="Clifton S."/>
            <person name="Fulton B."/>
            <person name="Xu J."/>
            <person name="Minx P."/>
            <person name="Pepin K.H."/>
            <person name="Johnson M."/>
            <person name="Bhonagiri V."/>
            <person name="Nash W.E."/>
            <person name="Mardis E.R."/>
            <person name="Wilson R.K."/>
        </authorList>
    </citation>
    <scope>NUCLEOTIDE SEQUENCE [LARGE SCALE GENOMIC DNA]</scope>
    <source>
        <strain evidence="6 7">DSM 15981</strain>
    </source>
</reference>
<gene>
    <name evidence="6" type="ORF">CLOSTASPAR_00793</name>
</gene>
<evidence type="ECO:0000313" key="6">
    <source>
        <dbReference type="EMBL" id="EEG57107.1"/>
    </source>
</evidence>
<dbReference type="InterPro" id="IPR004184">
    <property type="entry name" value="PFL_dom"/>
</dbReference>
<organism evidence="6 7">
    <name type="scientific">[Clostridium] asparagiforme DSM 15981</name>
    <dbReference type="NCBI Taxonomy" id="518636"/>
    <lineage>
        <taxon>Bacteria</taxon>
        <taxon>Bacillati</taxon>
        <taxon>Bacillota</taxon>
        <taxon>Clostridia</taxon>
        <taxon>Lachnospirales</taxon>
        <taxon>Lachnospiraceae</taxon>
        <taxon>Enterocloster</taxon>
    </lineage>
</organism>
<dbReference type="Pfam" id="PF01228">
    <property type="entry name" value="Gly_radical"/>
    <property type="match status" value="1"/>
</dbReference>
<sequence>MGKKETMNHFKVKNPRKDLSFEIAFTKAYRDAVKRYTHPAQIELACLRAQYPAILHPIQEEDLLAGRVEAGLVGLGIQGQTGGYGYYIDEPRVTEALEFGEGNAKYREDLHDLLIFWKTNSSNNKVLRNTPDSIKHILFSDNWKQTPLPASPIIRMAGAYLDFDKLIRLGLPGMRAEVTAYRERAEQEGGDAVLYQCMDGALELMGQVCLWYRDQAMELLAQAGDEKRKGELRRMAQALEAIAERAPGSMMEALQLVWIYGIMAPLLQFGRLDVYLGDWYAHDIDNGVLTEEEALALLQSYFRQIDSLDSETDCRVIVGGYGRRNPENADRLCMTALEACRTVREILPQFTLRFNRETPECVWDAAMRCIEEGRTYPLLYNDDVLVPGLMNAFHVSRERAETYVPLGCGEMEFDHYSFGTPSGSLNTLKILELAVRGGYEPIMDWHLGKQLKPITQCNTFEEFFQVYKENLQHYIEAQAIFEKYEYEITGKMHSFMYVSMLYDGVLESGKAIFDGGCRYLAGTLELYGVVNAVNSLAAVKKLVYEDRTVSAEDLLRAMNDNFVGWEVLRRQLLDVPKYGNDDDYVDRIFVELHDWLCKTISSQAEKVGLKSYLAVNINNAQNTTLGRWVGATPDGRKAGMPMANANNPSSGSDKNGLTAMLNSILKPRHDNHAGMVQNLRLSRETFEQNREKVKGLIRNYFDRGGAHLMITVVGKEDLKKAMEHPEDYQDLIVRVGGLSARYVQLKKDVQQEIYDRATY</sequence>
<keyword evidence="2" id="KW-0456">Lyase</keyword>
<evidence type="ECO:0000259" key="4">
    <source>
        <dbReference type="PROSITE" id="PS51149"/>
    </source>
</evidence>
<keyword evidence="7" id="KW-1185">Reference proteome</keyword>
<comment type="caution">
    <text evidence="6">The sequence shown here is derived from an EMBL/GenBank/DDBJ whole genome shotgun (WGS) entry which is preliminary data.</text>
</comment>
<dbReference type="InterPro" id="IPR001150">
    <property type="entry name" value="Gly_radical"/>
</dbReference>
<evidence type="ECO:0000313" key="7">
    <source>
        <dbReference type="Proteomes" id="UP000004756"/>
    </source>
</evidence>
<dbReference type="HOGENOM" id="CLU_009096_0_1_9"/>
<dbReference type="RefSeq" id="WP_007707076.1">
    <property type="nucleotide sequence ID" value="NZ_CP102272.1"/>
</dbReference>
<dbReference type="Gene3D" id="3.20.70.20">
    <property type="match status" value="1"/>
</dbReference>
<reference evidence="6 7" key="2">
    <citation type="submission" date="2009-02" db="EMBL/GenBank/DDBJ databases">
        <title>Draft genome sequence of Clostridium asparagiforme (DSM 15981).</title>
        <authorList>
            <person name="Sudarsanam P."/>
            <person name="Ley R."/>
            <person name="Guruge J."/>
            <person name="Turnbaugh P.J."/>
            <person name="Mahowald M."/>
            <person name="Liep D."/>
            <person name="Gordon J."/>
        </authorList>
    </citation>
    <scope>NUCLEOTIDE SEQUENCE [LARGE SCALE GENOMIC DNA]</scope>
    <source>
        <strain evidence="6 7">DSM 15981</strain>
    </source>
</reference>
<accession>C0CUZ2</accession>
<dbReference type="Pfam" id="PF02901">
    <property type="entry name" value="PFL-like"/>
    <property type="match status" value="1"/>
</dbReference>
<feature type="domain" description="PFL" evidence="5">
    <location>
        <begin position="1"/>
        <end position="637"/>
    </location>
</feature>
<dbReference type="InterPro" id="IPR051215">
    <property type="entry name" value="GRE"/>
</dbReference>
<dbReference type="Proteomes" id="UP000004756">
    <property type="component" value="Unassembled WGS sequence"/>
</dbReference>
<dbReference type="EMBL" id="ACCJ01000031">
    <property type="protein sequence ID" value="EEG57107.1"/>
    <property type="molecule type" value="Genomic_DNA"/>
</dbReference>
<dbReference type="AlphaFoldDB" id="C0CUZ2"/>
<proteinExistence type="predicted"/>
<name>C0CUZ2_9FIRM</name>
<dbReference type="PROSITE" id="PS51554">
    <property type="entry name" value="PFL"/>
    <property type="match status" value="1"/>
</dbReference>
<protein>
    <submittedName>
        <fullName evidence="6">Glycine radical domain protein</fullName>
    </submittedName>
</protein>
<evidence type="ECO:0000256" key="2">
    <source>
        <dbReference type="ARBA" id="ARBA00023239"/>
    </source>
</evidence>
<evidence type="ECO:0000256" key="1">
    <source>
        <dbReference type="ARBA" id="ARBA00022818"/>
    </source>
</evidence>
<evidence type="ECO:0000256" key="3">
    <source>
        <dbReference type="PROSITE-ProRule" id="PRU00493"/>
    </source>
</evidence>
<dbReference type="GO" id="GO:0005829">
    <property type="term" value="C:cytosol"/>
    <property type="evidence" value="ECO:0007669"/>
    <property type="project" value="TreeGrafter"/>
</dbReference>
<evidence type="ECO:0000259" key="5">
    <source>
        <dbReference type="PROSITE" id="PS51554"/>
    </source>
</evidence>
<dbReference type="PANTHER" id="PTHR43641">
    <property type="entry name" value="FORMATE ACETYLTRANSFERASE 3-RELATED"/>
    <property type="match status" value="1"/>
</dbReference>
<dbReference type="PANTHER" id="PTHR43641:SF2">
    <property type="entry name" value="DEHYDRATASE YBIW-RELATED"/>
    <property type="match status" value="1"/>
</dbReference>
<keyword evidence="1 3" id="KW-0556">Organic radical</keyword>
<dbReference type="SUPFAM" id="SSF51998">
    <property type="entry name" value="PFL-like glycyl radical enzymes"/>
    <property type="match status" value="1"/>
</dbReference>
<dbReference type="GO" id="GO:0016829">
    <property type="term" value="F:lyase activity"/>
    <property type="evidence" value="ECO:0007669"/>
    <property type="project" value="UniProtKB-KW"/>
</dbReference>
<dbReference type="PROSITE" id="PS51149">
    <property type="entry name" value="GLY_RADICAL_2"/>
    <property type="match status" value="1"/>
</dbReference>
<feature type="domain" description="Glycine radical" evidence="4">
    <location>
        <begin position="644"/>
        <end position="759"/>
    </location>
</feature>
<feature type="modified residue" description="Glycine radical" evidence="3">
    <location>
        <position position="737"/>
    </location>
</feature>